<proteinExistence type="predicted"/>
<organism evidence="2">
    <name type="scientific">viral metagenome</name>
    <dbReference type="NCBI Taxonomy" id="1070528"/>
    <lineage>
        <taxon>unclassified sequences</taxon>
        <taxon>metagenomes</taxon>
        <taxon>organismal metagenomes</taxon>
    </lineage>
</organism>
<dbReference type="AlphaFoldDB" id="A0A6C0H4Q7"/>
<feature type="domain" description="RelA/SpoT" evidence="1">
    <location>
        <begin position="48"/>
        <end position="151"/>
    </location>
</feature>
<dbReference type="InterPro" id="IPR007685">
    <property type="entry name" value="RelA_SpoT"/>
</dbReference>
<dbReference type="SUPFAM" id="SSF81301">
    <property type="entry name" value="Nucleotidyltransferase"/>
    <property type="match status" value="1"/>
</dbReference>
<dbReference type="InterPro" id="IPR043519">
    <property type="entry name" value="NT_sf"/>
</dbReference>
<reference evidence="2" key="1">
    <citation type="journal article" date="2020" name="Nature">
        <title>Giant virus diversity and host interactions through global metagenomics.</title>
        <authorList>
            <person name="Schulz F."/>
            <person name="Roux S."/>
            <person name="Paez-Espino D."/>
            <person name="Jungbluth S."/>
            <person name="Walsh D.A."/>
            <person name="Denef V.J."/>
            <person name="McMahon K.D."/>
            <person name="Konstantinidis K.T."/>
            <person name="Eloe-Fadrosh E.A."/>
            <person name="Kyrpides N.C."/>
            <person name="Woyke T."/>
        </authorList>
    </citation>
    <scope>NUCLEOTIDE SEQUENCE</scope>
    <source>
        <strain evidence="2">GVMAG-M-3300023179-63</strain>
    </source>
</reference>
<protein>
    <recommendedName>
        <fullName evidence="1">RelA/SpoT domain-containing protein</fullName>
    </recommendedName>
</protein>
<dbReference type="GO" id="GO:0015969">
    <property type="term" value="P:guanosine tetraphosphate metabolic process"/>
    <property type="evidence" value="ECO:0007669"/>
    <property type="project" value="InterPro"/>
</dbReference>
<sequence>MLYVCYILFVICNLTDLSYKLFEKNTNKLITIINNNLLDNNINIHYEKRIKSKERIISKIKKAKIPYDIYGLRIIYNTNNDYYNTNNAYVIKNIIQDNFNTLNCIYDDYIEKPKINNYQSLHIYVITTLLIEIQIRNSNMHNISVSGSASNYY</sequence>
<dbReference type="PANTHER" id="PTHR21262">
    <property type="entry name" value="GUANOSINE-3',5'-BIS DIPHOSPHATE 3'-PYROPHOSPHOHYDROLASE"/>
    <property type="match status" value="1"/>
</dbReference>
<evidence type="ECO:0000313" key="2">
    <source>
        <dbReference type="EMBL" id="QHT75360.1"/>
    </source>
</evidence>
<dbReference type="Gene3D" id="3.30.460.10">
    <property type="entry name" value="Beta Polymerase, domain 2"/>
    <property type="match status" value="1"/>
</dbReference>
<dbReference type="Pfam" id="PF04607">
    <property type="entry name" value="RelA_SpoT"/>
    <property type="match status" value="1"/>
</dbReference>
<dbReference type="PANTHER" id="PTHR21262:SF31">
    <property type="entry name" value="GTP PYROPHOSPHOKINASE"/>
    <property type="match status" value="1"/>
</dbReference>
<evidence type="ECO:0000259" key="1">
    <source>
        <dbReference type="SMART" id="SM00954"/>
    </source>
</evidence>
<dbReference type="SMART" id="SM00954">
    <property type="entry name" value="RelA_SpoT"/>
    <property type="match status" value="1"/>
</dbReference>
<accession>A0A6C0H4Q7</accession>
<name>A0A6C0H4Q7_9ZZZZ</name>
<dbReference type="EMBL" id="MN739868">
    <property type="protein sequence ID" value="QHT75360.1"/>
    <property type="molecule type" value="Genomic_DNA"/>
</dbReference>